<dbReference type="AlphaFoldDB" id="A0A034WXC4"/>
<dbReference type="InterPro" id="IPR027806">
    <property type="entry name" value="HARBI1_dom"/>
</dbReference>
<sequence>WPGSTNDSRVLRNSCLFRRMENGWRPIQNGIILGDSAYPLKDWLIPPLSNNRRFLNAHKSTRRVVENAIGILKEKFPILNYLRVSPEMASDVFTCAVTLCNFSRTEEDENYTITNLSDSDNVEEDSQTITGIRGQA</sequence>
<dbReference type="GO" id="GO:0004518">
    <property type="term" value="F:nuclease activity"/>
    <property type="evidence" value="ECO:0007669"/>
    <property type="project" value="UniProtKB-KW"/>
</dbReference>
<evidence type="ECO:0000313" key="9">
    <source>
        <dbReference type="EMBL" id="JAC58448.1"/>
    </source>
</evidence>
<evidence type="ECO:0000256" key="3">
    <source>
        <dbReference type="ARBA" id="ARBA00006958"/>
    </source>
</evidence>
<evidence type="ECO:0000256" key="5">
    <source>
        <dbReference type="ARBA" id="ARBA00022723"/>
    </source>
</evidence>
<dbReference type="PANTHER" id="PTHR22930:SF267">
    <property type="entry name" value="NUCLEASE HARBI1-RELATED"/>
    <property type="match status" value="1"/>
</dbReference>
<accession>A0A034WXC4</accession>
<evidence type="ECO:0000256" key="6">
    <source>
        <dbReference type="ARBA" id="ARBA00022801"/>
    </source>
</evidence>
<keyword evidence="7" id="KW-0539">Nucleus</keyword>
<comment type="similarity">
    <text evidence="3">Belongs to the HARBI1 family.</text>
</comment>
<dbReference type="GO" id="GO:0016787">
    <property type="term" value="F:hydrolase activity"/>
    <property type="evidence" value="ECO:0007669"/>
    <property type="project" value="UniProtKB-KW"/>
</dbReference>
<dbReference type="GO" id="GO:0046872">
    <property type="term" value="F:metal ion binding"/>
    <property type="evidence" value="ECO:0007669"/>
    <property type="project" value="UniProtKB-KW"/>
</dbReference>
<evidence type="ECO:0000259" key="8">
    <source>
        <dbReference type="Pfam" id="PF13359"/>
    </source>
</evidence>
<protein>
    <submittedName>
        <fullName evidence="9">Putative nuclease HARBI1</fullName>
    </submittedName>
</protein>
<dbReference type="EMBL" id="GAKP01000504">
    <property type="protein sequence ID" value="JAC58448.1"/>
    <property type="molecule type" value="Transcribed_RNA"/>
</dbReference>
<dbReference type="PANTHER" id="PTHR22930">
    <property type="match status" value="1"/>
</dbReference>
<dbReference type="OrthoDB" id="7998387at2759"/>
<proteinExistence type="inferred from homology"/>
<comment type="subcellular location">
    <subcellularLocation>
        <location evidence="2">Nucleus</location>
    </subcellularLocation>
</comment>
<comment type="cofactor">
    <cofactor evidence="1">
        <name>a divalent metal cation</name>
        <dbReference type="ChEBI" id="CHEBI:60240"/>
    </cofactor>
</comment>
<evidence type="ECO:0000256" key="2">
    <source>
        <dbReference type="ARBA" id="ARBA00004123"/>
    </source>
</evidence>
<dbReference type="GO" id="GO:0005634">
    <property type="term" value="C:nucleus"/>
    <property type="evidence" value="ECO:0007669"/>
    <property type="project" value="UniProtKB-SubCell"/>
</dbReference>
<feature type="non-terminal residue" evidence="9">
    <location>
        <position position="1"/>
    </location>
</feature>
<keyword evidence="5" id="KW-0479">Metal-binding</keyword>
<feature type="non-terminal residue" evidence="9">
    <location>
        <position position="136"/>
    </location>
</feature>
<keyword evidence="4" id="KW-0540">Nuclease</keyword>
<dbReference type="InterPro" id="IPR045249">
    <property type="entry name" value="HARBI1-like"/>
</dbReference>
<evidence type="ECO:0000256" key="7">
    <source>
        <dbReference type="ARBA" id="ARBA00023242"/>
    </source>
</evidence>
<keyword evidence="6" id="KW-0378">Hydrolase</keyword>
<gene>
    <name evidence="9" type="primary">HARB1</name>
</gene>
<reference evidence="9" key="1">
    <citation type="journal article" date="2014" name="BMC Genomics">
        <title>Characterizing the developmental transcriptome of the oriental fruit fly, Bactrocera dorsalis (Diptera: Tephritidae) through comparative genomic analysis with Drosophila melanogaster utilizing modENCODE datasets.</title>
        <authorList>
            <person name="Geib S.M."/>
            <person name="Calla B."/>
            <person name="Hall B."/>
            <person name="Hou S."/>
            <person name="Manoukis N.C."/>
        </authorList>
    </citation>
    <scope>NUCLEOTIDE SEQUENCE</scope>
    <source>
        <strain evidence="9">Punador</strain>
    </source>
</reference>
<evidence type="ECO:0000256" key="1">
    <source>
        <dbReference type="ARBA" id="ARBA00001968"/>
    </source>
</evidence>
<organism evidence="9">
    <name type="scientific">Bactrocera dorsalis</name>
    <name type="common">Oriental fruit fly</name>
    <name type="synonym">Dacus dorsalis</name>
    <dbReference type="NCBI Taxonomy" id="27457"/>
    <lineage>
        <taxon>Eukaryota</taxon>
        <taxon>Metazoa</taxon>
        <taxon>Ecdysozoa</taxon>
        <taxon>Arthropoda</taxon>
        <taxon>Hexapoda</taxon>
        <taxon>Insecta</taxon>
        <taxon>Pterygota</taxon>
        <taxon>Neoptera</taxon>
        <taxon>Endopterygota</taxon>
        <taxon>Diptera</taxon>
        <taxon>Brachycera</taxon>
        <taxon>Muscomorpha</taxon>
        <taxon>Tephritoidea</taxon>
        <taxon>Tephritidae</taxon>
        <taxon>Bactrocera</taxon>
        <taxon>Bactrocera</taxon>
    </lineage>
</organism>
<feature type="domain" description="DDE Tnp4" evidence="8">
    <location>
        <begin position="1"/>
        <end position="101"/>
    </location>
</feature>
<name>A0A034WXC4_BACDO</name>
<dbReference type="Pfam" id="PF13359">
    <property type="entry name" value="DDE_Tnp_4"/>
    <property type="match status" value="1"/>
</dbReference>
<evidence type="ECO:0000256" key="4">
    <source>
        <dbReference type="ARBA" id="ARBA00022722"/>
    </source>
</evidence>